<keyword evidence="1" id="KW-0472">Membrane</keyword>
<proteinExistence type="predicted"/>
<name>A0A6N1NTN3_9VIRU</name>
<protein>
    <submittedName>
        <fullName evidence="2">Uncharacterized protein</fullName>
    </submittedName>
</protein>
<dbReference type="KEGG" id="vg:80518383"/>
<evidence type="ECO:0000313" key="2">
    <source>
        <dbReference type="EMBL" id="QKU34966.1"/>
    </source>
</evidence>
<dbReference type="GeneID" id="80518383"/>
<accession>A0A6N1NTN3</accession>
<dbReference type="EMBL" id="KY523104">
    <property type="protein sequence ID" value="QKU34966.1"/>
    <property type="molecule type" value="Genomic_DNA"/>
</dbReference>
<reference evidence="2" key="2">
    <citation type="journal article" date="2018" name="Nat. Commun.">
        <title>Tailed giant Tupanvirus possesses the most complete translational apparatus of the known virosphere.</title>
        <authorList>
            <person name="Abrahao J."/>
            <person name="Silva L."/>
            <person name="Silva L.S."/>
            <person name="Khalil J.Y.B."/>
            <person name="Rodrigues R."/>
            <person name="Arantes T."/>
            <person name="Assis F."/>
            <person name="Boratto P."/>
            <person name="Andrade M."/>
            <person name="Kroon E.G."/>
            <person name="Ribeiro B."/>
            <person name="Bergier I."/>
            <person name="Seligmann H."/>
            <person name="Ghigo E."/>
            <person name="Colson P."/>
            <person name="Levasseur A."/>
            <person name="Kroemer G."/>
            <person name="Raoult D."/>
            <person name="La Scola B."/>
        </authorList>
    </citation>
    <scope>NUCLEOTIDE SEQUENCE [LARGE SCALE GENOMIC DNA]</scope>
    <source>
        <strain evidence="2">Soda lake</strain>
    </source>
</reference>
<evidence type="ECO:0000256" key="1">
    <source>
        <dbReference type="SAM" id="Phobius"/>
    </source>
</evidence>
<dbReference type="RefSeq" id="YP_010781619.1">
    <property type="nucleotide sequence ID" value="NC_075039.1"/>
</dbReference>
<reference evidence="2" key="1">
    <citation type="submission" date="2017-01" db="EMBL/GenBank/DDBJ databases">
        <authorList>
            <person name="Assis F.L."/>
            <person name="Abrahao J.S."/>
            <person name="Silva L."/>
            <person name="Khalil J.B."/>
            <person name="Rodrigues R."/>
            <person name="Silva L.S."/>
            <person name="Arantes T."/>
            <person name="Boratto P."/>
            <person name="Andrade M."/>
            <person name="Kroon E.G."/>
            <person name="Ribeiro B."/>
            <person name="Bergier I."/>
            <person name="Seligmann H."/>
            <person name="Ghigo E."/>
            <person name="Colson P."/>
            <person name="Levasseur A."/>
            <person name="Raoult D."/>
            <person name="Scola B.L."/>
        </authorList>
    </citation>
    <scope>NUCLEOTIDE SEQUENCE</scope>
    <source>
        <strain evidence="2">Soda lake</strain>
    </source>
</reference>
<organism evidence="2">
    <name type="scientific">Tupanvirus soda lake</name>
    <dbReference type="NCBI Taxonomy" id="2126985"/>
    <lineage>
        <taxon>Viruses</taxon>
        <taxon>Varidnaviria</taxon>
        <taxon>Bamfordvirae</taxon>
        <taxon>Nucleocytoviricota</taxon>
        <taxon>Megaviricetes</taxon>
        <taxon>Imitervirales</taxon>
        <taxon>Mimiviridae</taxon>
        <taxon>Megamimivirinae</taxon>
        <taxon>Tupanvirus</taxon>
        <taxon>Tupanvirus salinum</taxon>
    </lineage>
</organism>
<keyword evidence="1" id="KW-0812">Transmembrane</keyword>
<feature type="transmembrane region" description="Helical" evidence="1">
    <location>
        <begin position="146"/>
        <end position="173"/>
    </location>
</feature>
<sequence>MNCYNMCYFNTYNDDLITSLVEMTMDQYLPHVIHNDNNTVIANLNNDNIIWELQRPFKRQVHMFLNNIYLLYVVDNKYYYDINHIITNLITTQSEHQEIYRNFSEYIDKCVYTISPNGRITRRNLVDFITVGKMAINHSCDFSKYFLFELAICLVIFFALFYLFYLAIVYYSIVYSYYRYLE</sequence>
<keyword evidence="1" id="KW-1133">Transmembrane helix</keyword>